<feature type="region of interest" description="Disordered" evidence="1">
    <location>
        <begin position="204"/>
        <end position="225"/>
    </location>
</feature>
<gene>
    <name evidence="2" type="ORF">IFR04_010551</name>
</gene>
<dbReference type="PANTHER" id="PTHR33112:SF8">
    <property type="entry name" value="HETEROKARYON INCOMPATIBILITY DOMAIN-CONTAINING PROTEIN"/>
    <property type="match status" value="1"/>
</dbReference>
<evidence type="ECO:0000313" key="3">
    <source>
        <dbReference type="Proteomes" id="UP000664132"/>
    </source>
</evidence>
<reference evidence="2" key="1">
    <citation type="submission" date="2021-02" db="EMBL/GenBank/DDBJ databases">
        <title>Genome sequence Cadophora malorum strain M34.</title>
        <authorList>
            <person name="Stefanovic E."/>
            <person name="Vu D."/>
            <person name="Scully C."/>
            <person name="Dijksterhuis J."/>
            <person name="Roader J."/>
            <person name="Houbraken J."/>
        </authorList>
    </citation>
    <scope>NUCLEOTIDE SEQUENCE</scope>
    <source>
        <strain evidence="2">M34</strain>
    </source>
</reference>
<dbReference type="Proteomes" id="UP000664132">
    <property type="component" value="Unassembled WGS sequence"/>
</dbReference>
<protein>
    <submittedName>
        <fullName evidence="2">Uncharacterized protein</fullName>
    </submittedName>
</protein>
<keyword evidence="3" id="KW-1185">Reference proteome</keyword>
<accession>A0A8H7TAY9</accession>
<dbReference type="PANTHER" id="PTHR33112">
    <property type="entry name" value="DOMAIN PROTEIN, PUTATIVE-RELATED"/>
    <property type="match status" value="1"/>
</dbReference>
<proteinExistence type="predicted"/>
<evidence type="ECO:0000313" key="2">
    <source>
        <dbReference type="EMBL" id="KAG4416332.1"/>
    </source>
</evidence>
<dbReference type="EMBL" id="JAFJYH010000190">
    <property type="protein sequence ID" value="KAG4416332.1"/>
    <property type="molecule type" value="Genomic_DNA"/>
</dbReference>
<sequence>MVRGSSSSDWAPLYSPLARWYRLFENYCTRSLTFENDRLAAIAGLAKEIQRQTGYTYKAGLWLEDIHTGLLWAVNGRGQRAASLPYRAPSWSWASLDVEFLWGQNTNPNFQVYMHVWSWEKDMQSPHSAAILAGDAETANDDASGAINSSLLGLEGFMLPLEKWPRSISVNVYWRKVTTYQNRSHAVGYKSVLAVDQLICDFDVDPNDNSSPSPDGDGDSLDTGADDMRDQILQAYPSNVQLFQVIRYHLPGTVKSVIFCLLLVPCNSDDNEGDGAYQRVGVAAVPMSTLSERRGGKGDMSLLSDVF</sequence>
<comment type="caution">
    <text evidence="2">The sequence shown here is derived from an EMBL/GenBank/DDBJ whole genome shotgun (WGS) entry which is preliminary data.</text>
</comment>
<organism evidence="2 3">
    <name type="scientific">Cadophora malorum</name>
    <dbReference type="NCBI Taxonomy" id="108018"/>
    <lineage>
        <taxon>Eukaryota</taxon>
        <taxon>Fungi</taxon>
        <taxon>Dikarya</taxon>
        <taxon>Ascomycota</taxon>
        <taxon>Pezizomycotina</taxon>
        <taxon>Leotiomycetes</taxon>
        <taxon>Helotiales</taxon>
        <taxon>Ploettnerulaceae</taxon>
        <taxon>Cadophora</taxon>
    </lineage>
</organism>
<name>A0A8H7TAY9_9HELO</name>
<dbReference type="OrthoDB" id="5362512at2759"/>
<evidence type="ECO:0000256" key="1">
    <source>
        <dbReference type="SAM" id="MobiDB-lite"/>
    </source>
</evidence>
<dbReference type="AlphaFoldDB" id="A0A8H7TAY9"/>